<dbReference type="InterPro" id="IPR001223">
    <property type="entry name" value="Glyco_hydro18_cat"/>
</dbReference>
<dbReference type="InterPro" id="IPR029070">
    <property type="entry name" value="Chitinase_insertion_sf"/>
</dbReference>
<gene>
    <name evidence="5" type="primary">LOC106810505</name>
</gene>
<dbReference type="Gene3D" id="3.10.50.10">
    <property type="match status" value="1"/>
</dbReference>
<reference evidence="5" key="1">
    <citation type="submission" date="2025-08" db="UniProtKB">
        <authorList>
            <consortium name="RefSeq"/>
        </authorList>
    </citation>
    <scope>IDENTIFICATION</scope>
</reference>
<evidence type="ECO:0000259" key="3">
    <source>
        <dbReference type="PROSITE" id="PS51910"/>
    </source>
</evidence>
<dbReference type="PANTHER" id="PTHR46066">
    <property type="entry name" value="CHITINASE DOMAIN-CONTAINING PROTEIN 1 FAMILY MEMBER"/>
    <property type="match status" value="1"/>
</dbReference>
<dbReference type="Gene3D" id="3.20.20.80">
    <property type="entry name" value="Glycosidases"/>
    <property type="match status" value="1"/>
</dbReference>
<accession>A0ABM1EAZ9</accession>
<dbReference type="RefSeq" id="XP_014669370.1">
    <property type="nucleotide sequence ID" value="XM_014813884.1"/>
</dbReference>
<evidence type="ECO:0000313" key="5">
    <source>
        <dbReference type="RefSeq" id="XP_014669370.1"/>
    </source>
</evidence>
<evidence type="ECO:0000313" key="4">
    <source>
        <dbReference type="Proteomes" id="UP000695022"/>
    </source>
</evidence>
<dbReference type="Proteomes" id="UP000695022">
    <property type="component" value="Unplaced"/>
</dbReference>
<comment type="similarity">
    <text evidence="1">Belongs to the glycosyl hydrolase 18 family.</text>
</comment>
<keyword evidence="4" id="KW-1185">Reference proteome</keyword>
<feature type="domain" description="GH18" evidence="3">
    <location>
        <begin position="145"/>
        <end position="457"/>
    </location>
</feature>
<dbReference type="InterPro" id="IPR017853">
    <property type="entry name" value="GH"/>
</dbReference>
<evidence type="ECO:0000256" key="1">
    <source>
        <dbReference type="ARBA" id="ARBA00009336"/>
    </source>
</evidence>
<dbReference type="Pfam" id="PF00704">
    <property type="entry name" value="Glyco_hydro_18"/>
    <property type="match status" value="1"/>
</dbReference>
<sequence>MDSSPNRNPVLETFNQTGTQGRCLHQSKAPISIIFLPNSDLSAESLTNNEDLVINPCDKGGPNRRRPAQIIAHNSWFKCKFVFAHFNKSKEPTITKGAKKFQEPKPKEEDRTVFDKKLVVQEPNIKDIVKEYTSTCKTTKSQVGGATLGFVTPWHNHGYDVARQFGGKFTYISPVWLQLKFKGHNDFVIAGGHDIDQGWMADVKKSRKTYIVPRVLFDGWSLPDYQAVFADPGIQAKMVDTLIKLLKKHNFDGVVIEVWSQLGGNYKSEISDVLVHMAEALHNEDMEIILVIPPATYQGGRKGMFVKADFDRLAPHMDAFSLMTYDYSHPGKPGPNSPLYWASQCVQSLCPDAESPWRRKILLGLNFYGNDYSSSQGEAIIGNRYIEILHKYKPKLEWEEASAEHYFRYRSEGSGEHLVFYPTLFSVQQRIELINSLGTGLSIWEIGQGLDYFYDLL</sequence>
<dbReference type="PROSITE" id="PS51910">
    <property type="entry name" value="GH18_2"/>
    <property type="match status" value="1"/>
</dbReference>
<evidence type="ECO:0000256" key="2">
    <source>
        <dbReference type="ARBA" id="ARBA00040976"/>
    </source>
</evidence>
<name>A0ABM1EAZ9_PRICU</name>
<dbReference type="GeneID" id="106810505"/>
<dbReference type="SMART" id="SM00636">
    <property type="entry name" value="Glyco_18"/>
    <property type="match status" value="1"/>
</dbReference>
<dbReference type="PANTHER" id="PTHR46066:SF2">
    <property type="entry name" value="CHITINASE DOMAIN-CONTAINING PROTEIN 1"/>
    <property type="match status" value="1"/>
</dbReference>
<dbReference type="SUPFAM" id="SSF51445">
    <property type="entry name" value="(Trans)glycosidases"/>
    <property type="match status" value="1"/>
</dbReference>
<proteinExistence type="inferred from homology"/>
<dbReference type="CDD" id="cd02876">
    <property type="entry name" value="GH18_SI-CLP"/>
    <property type="match status" value="1"/>
</dbReference>
<protein>
    <recommendedName>
        <fullName evidence="2">Chitinase domain-containing protein 1</fullName>
    </recommendedName>
</protein>
<dbReference type="InterPro" id="IPR011583">
    <property type="entry name" value="Chitinase_II/V-like_cat"/>
</dbReference>
<organism evidence="4 5">
    <name type="scientific">Priapulus caudatus</name>
    <name type="common">Priapulid worm</name>
    <dbReference type="NCBI Taxonomy" id="37621"/>
    <lineage>
        <taxon>Eukaryota</taxon>
        <taxon>Metazoa</taxon>
        <taxon>Ecdysozoa</taxon>
        <taxon>Scalidophora</taxon>
        <taxon>Priapulida</taxon>
        <taxon>Priapulimorpha</taxon>
        <taxon>Priapulimorphida</taxon>
        <taxon>Priapulidae</taxon>
        <taxon>Priapulus</taxon>
    </lineage>
</organism>